<evidence type="ECO:0000259" key="9">
    <source>
        <dbReference type="Pfam" id="PF23387"/>
    </source>
</evidence>
<dbReference type="FunFam" id="1.25.40.470:FF:000012">
    <property type="entry name" value="intraflagellar transport protein 172 homolog"/>
    <property type="match status" value="1"/>
</dbReference>
<evidence type="ECO:0000256" key="7">
    <source>
        <dbReference type="ARBA" id="ARBA00023273"/>
    </source>
</evidence>
<dbReference type="PANTHER" id="PTHR15722">
    <property type="entry name" value="IFT140/172-RELATED"/>
    <property type="match status" value="1"/>
</dbReference>
<keyword evidence="6" id="KW-0969">Cilium</keyword>
<keyword evidence="2" id="KW-0217">Developmental protein</keyword>
<reference evidence="10" key="1">
    <citation type="submission" date="2021-12" db="EMBL/GenBank/DDBJ databases">
        <authorList>
            <person name="King R."/>
        </authorList>
    </citation>
    <scope>NUCLEOTIDE SEQUENCE</scope>
</reference>
<evidence type="ECO:0000256" key="3">
    <source>
        <dbReference type="ARBA" id="ARBA00022574"/>
    </source>
</evidence>
<evidence type="ECO:0000256" key="8">
    <source>
        <dbReference type="ARBA" id="ARBA00038130"/>
    </source>
</evidence>
<dbReference type="SMART" id="SM00320">
    <property type="entry name" value="WD40"/>
    <property type="match status" value="7"/>
</dbReference>
<dbReference type="InterPro" id="IPR015943">
    <property type="entry name" value="WD40/YVTN_repeat-like_dom_sf"/>
</dbReference>
<gene>
    <name evidence="10" type="ORF">BEMITA_LOCUS4495</name>
</gene>
<keyword evidence="3" id="KW-0853">WD repeat</keyword>
<dbReference type="PANTHER" id="PTHR15722:SF2">
    <property type="entry name" value="INTRAFLAGELLAR TRANSPORT PROTEIN 172 HOMOLOG"/>
    <property type="match status" value="1"/>
</dbReference>
<dbReference type="GO" id="GO:0005930">
    <property type="term" value="C:axoneme"/>
    <property type="evidence" value="ECO:0007669"/>
    <property type="project" value="TreeGrafter"/>
</dbReference>
<keyword evidence="4" id="KW-0677">Repeat</keyword>
<comment type="similarity">
    <text evidence="8">Belongs to the IFT172 family.</text>
</comment>
<dbReference type="InterPro" id="IPR011047">
    <property type="entry name" value="Quinoprotein_ADH-like_sf"/>
</dbReference>
<dbReference type="Gene3D" id="1.25.40.470">
    <property type="match status" value="2"/>
</dbReference>
<dbReference type="GO" id="GO:0042073">
    <property type="term" value="P:intraciliary transport"/>
    <property type="evidence" value="ECO:0007669"/>
    <property type="project" value="TreeGrafter"/>
</dbReference>
<dbReference type="GO" id="GO:0030992">
    <property type="term" value="C:intraciliary transport particle B"/>
    <property type="evidence" value="ECO:0007669"/>
    <property type="project" value="TreeGrafter"/>
</dbReference>
<keyword evidence="7" id="KW-0966">Cell projection</keyword>
<evidence type="ECO:0000256" key="6">
    <source>
        <dbReference type="ARBA" id="ARBA00023069"/>
    </source>
</evidence>
<organism evidence="10 11">
    <name type="scientific">Bemisia tabaci</name>
    <name type="common">Sweetpotato whitefly</name>
    <name type="synonym">Aleurodes tabaci</name>
    <dbReference type="NCBI Taxonomy" id="7038"/>
    <lineage>
        <taxon>Eukaryota</taxon>
        <taxon>Metazoa</taxon>
        <taxon>Ecdysozoa</taxon>
        <taxon>Arthropoda</taxon>
        <taxon>Hexapoda</taxon>
        <taxon>Insecta</taxon>
        <taxon>Pterygota</taxon>
        <taxon>Neoptera</taxon>
        <taxon>Paraneoptera</taxon>
        <taxon>Hemiptera</taxon>
        <taxon>Sternorrhyncha</taxon>
        <taxon>Aleyrodoidea</taxon>
        <taxon>Aleyrodidae</taxon>
        <taxon>Aleyrodinae</taxon>
        <taxon>Bemisia</taxon>
    </lineage>
</organism>
<dbReference type="SUPFAM" id="SSF50978">
    <property type="entry name" value="WD40 repeat-like"/>
    <property type="match status" value="1"/>
</dbReference>
<keyword evidence="11" id="KW-1185">Reference proteome</keyword>
<sequence length="1679" mass="190726">MQLKHLTSVSPALEAQSSILAVAWSPNNLKLAICNNDRIIYLYDDKGEKKDKFPTKAASSKNGRKSYTIKGLAFSPDSTKLAVAQSDSIIYVYKLGEDWSDKKVICNKFMQQSPVMSLLWLSEGPIIYGLLDGKVKAAHIKANKLQSLYATTSCIVSLASNLRGTGFLSGHADGSIVRYYISDDSSMEAQGRILIHRVAPYVLTWPLGGWILAGGSDHSICVFNGNNGQLEKTFDYSSPQLNEKDFSVACCSPSGQAVIVGGFNRIYMFVWSPNKNVWEEKQVKEIPNLYSVTALAWKRDGSRVACGSVCGAVDIFESVLKKMVWKNKFEMTYVGLSQVLVKPINQDARGVILKSQYGYEIDDVRIVGGDRYLVARTPETLLLGDLERNLLSEVRWPDSDRRERFYFDYSNVCLVFNGGELSLIEYGNNEILSSVRTEFVNPKLVSVRLDERKQLNSSDANKKLAYLLDLKTISVVDLVFGVTIFQFSHDSKIEWLELNETGHKLLFRDKKMKLILLDTRSGEKHTLLHYSTFIQWVPGSDVVVAQSRDNGCVWYNIDTPDRISIFPVKGEITGVVRDSGKIEIISQDGNQQRSYELDKGLVEFGTAVHDSDFGRAILFLEEFSHNNWNSKRLEAEGMWQNLAEIALQLHNLRVAQRCYAALGDIARTHFLRVTLEIADDYAQKNGGDGMDCLEVWARIAILNKQYKTAETIYLEQNQLDKAIKMHQRLHKWDNAVNLATQKGSQELATRLKSNYLEWLMETRQEGKAAELKERDGDIKTALGLYLKAGLPLKALRVIQNNPTLFENEELMKRVLSSLLKHKYFQQAGLFYEALHKTDKALECYRQGRVFHKAVELAKTIAPRDVVVLEEQWGDDLVSNRQFDAAINHYIEAGKTLKALDVAIQDKQWKKAVEIIQVFTDKSSVQKQYALLANHFVAMKDYSQAEEFFSQANMYQQAIDMYVQIRKWDKAYKLGAEHLGKSETCKFLTAEGKRLEEMKELEEAELVYLSIEKPDLAITMYKNYKDYDKMLHLVSQYHPELLATTQIHLAQECAEEGNYTAAERYYTSVNEWKLAVKMYRLVNMWEDAYRVAKTMGGDEAGEQVAFLWAKSLGGESAVRLLNKLNILDACIDHACDSYQFDFALDVANIGAKNKLPDIHYKLAMALEDDGKFSEAEVQFFKANKPKEAVLMYVHNQDWTNAERVAEKCDDSAMEEVLVAQAKQEFEKKNYQNFQTLLLRARKPEIVIKQYQECGMWTEALQICADYLPNMLPKLQREYEEQVSAKVPRDVNSLLLQAKQWEQNGEFKAAIDCYIRIASATREKPIVDRVLNEAATLTITYLCDDEATQTARTLGGRLIEAKLFSKAAQVFLSANMFKEAVDAFILAGEWSNAKKLAYEYEPSLESYINAKYKEHVKQDGGHEQMTELEILMGQGQWAQCLEKAQLAGEETLQKYLALRASALLKEHAALEALDLYVKYGALPYPQNLNIYQRIAIEIISKPGLCTSNFYPQWAKLRNMLYKLVGSFSSGNGNSPILMLNKLFKIAHYYAVRAACMDVASLELIVMKVSIALLRFSDIIPVDKAFYEAGIHAKAVGKETEAVVFLNHFLDICEAIDEQNVELIDFSDLSNTDFPLEVPLPSVPHVSLQDQEEVREWILAVLVNQNVDQVFLMKCYKRDWRL</sequence>
<dbReference type="Proteomes" id="UP001152759">
    <property type="component" value="Chromosome 2"/>
</dbReference>
<dbReference type="GO" id="GO:0036064">
    <property type="term" value="C:ciliary basal body"/>
    <property type="evidence" value="ECO:0007669"/>
    <property type="project" value="TreeGrafter"/>
</dbReference>
<dbReference type="Pfam" id="PF23387">
    <property type="entry name" value="TPR_IFT80_172"/>
    <property type="match status" value="1"/>
</dbReference>
<dbReference type="InterPro" id="IPR036322">
    <property type="entry name" value="WD40_repeat_dom_sf"/>
</dbReference>
<keyword evidence="5" id="KW-0802">TPR repeat</keyword>
<feature type="domain" description="IFT80/172/WDR35 TPR" evidence="9">
    <location>
        <begin position="638"/>
        <end position="759"/>
    </location>
</feature>
<comment type="subcellular location">
    <subcellularLocation>
        <location evidence="1">Cell projection</location>
        <location evidence="1">Cilium</location>
    </subcellularLocation>
</comment>
<proteinExistence type="inferred from homology"/>
<protein>
    <recommendedName>
        <fullName evidence="9">IFT80/172/WDR35 TPR domain-containing protein</fullName>
    </recommendedName>
</protein>
<dbReference type="SUPFAM" id="SSF50998">
    <property type="entry name" value="Quinoprotein alcohol dehydrogenase-like"/>
    <property type="match status" value="1"/>
</dbReference>
<evidence type="ECO:0000313" key="11">
    <source>
        <dbReference type="Proteomes" id="UP001152759"/>
    </source>
</evidence>
<dbReference type="InterPro" id="IPR001680">
    <property type="entry name" value="WD40_rpt"/>
</dbReference>
<dbReference type="InterPro" id="IPR056157">
    <property type="entry name" value="TPR_IFT80_172_dom"/>
</dbReference>
<evidence type="ECO:0000256" key="2">
    <source>
        <dbReference type="ARBA" id="ARBA00022473"/>
    </source>
</evidence>
<evidence type="ECO:0000256" key="4">
    <source>
        <dbReference type="ARBA" id="ARBA00022737"/>
    </source>
</evidence>
<dbReference type="InterPro" id="IPR011990">
    <property type="entry name" value="TPR-like_helical_dom_sf"/>
</dbReference>
<dbReference type="SUPFAM" id="SSF48452">
    <property type="entry name" value="TPR-like"/>
    <property type="match status" value="1"/>
</dbReference>
<dbReference type="EMBL" id="OU963863">
    <property type="protein sequence ID" value="CAH0766878.1"/>
    <property type="molecule type" value="Genomic_DNA"/>
</dbReference>
<evidence type="ECO:0000256" key="5">
    <source>
        <dbReference type="ARBA" id="ARBA00022803"/>
    </source>
</evidence>
<evidence type="ECO:0000313" key="10">
    <source>
        <dbReference type="EMBL" id="CAH0766878.1"/>
    </source>
</evidence>
<evidence type="ECO:0000256" key="1">
    <source>
        <dbReference type="ARBA" id="ARBA00004138"/>
    </source>
</evidence>
<dbReference type="FunFam" id="1.25.40.470:FF:000008">
    <property type="entry name" value="Intraflagellar transport protein 172 homolog"/>
    <property type="match status" value="1"/>
</dbReference>
<dbReference type="Pfam" id="PF00400">
    <property type="entry name" value="WD40"/>
    <property type="match status" value="1"/>
</dbReference>
<dbReference type="Gene3D" id="2.130.10.10">
    <property type="entry name" value="YVTN repeat-like/Quinoprotein amine dehydrogenase"/>
    <property type="match status" value="2"/>
</dbReference>
<name>A0A9P0G4L6_BEMTA</name>
<accession>A0A9P0G4L6</accession>